<organism evidence="13 14">
    <name type="scientific">Gnathostoma spinigerum</name>
    <dbReference type="NCBI Taxonomy" id="75299"/>
    <lineage>
        <taxon>Eukaryota</taxon>
        <taxon>Metazoa</taxon>
        <taxon>Ecdysozoa</taxon>
        <taxon>Nematoda</taxon>
        <taxon>Chromadorea</taxon>
        <taxon>Rhabditida</taxon>
        <taxon>Spirurina</taxon>
        <taxon>Gnathostomatomorpha</taxon>
        <taxon>Gnathostomatoidea</taxon>
        <taxon>Gnathostomatidae</taxon>
        <taxon>Gnathostoma</taxon>
    </lineage>
</organism>
<dbReference type="PANTHER" id="PTHR47958">
    <property type="entry name" value="ATP-DEPENDENT RNA HELICASE DBP3"/>
    <property type="match status" value="1"/>
</dbReference>
<dbReference type="FunFam" id="3.40.50.300:FF:000849">
    <property type="entry name" value="ATP-dependent RNA helicase DBP5"/>
    <property type="match status" value="1"/>
</dbReference>
<keyword evidence="6" id="KW-0694">RNA-binding</keyword>
<evidence type="ECO:0000259" key="12">
    <source>
        <dbReference type="PROSITE" id="PS51195"/>
    </source>
</evidence>
<sequence>MAKEGNKEIDPWEAETLSQEQDERDKLAAETSSLSFASEKKPTKPTAVSSAFGAGISGRGKHGSVFGGAGRPMSYQSQLPFSSCGSPVRGSLPVQGVGPVHGNSFLRPVFGVAPTMPPGFCGDSNFHSPFGLRPMALEPLARPLRAPLNGQNRERIETNVGDEEEIDKPMTAEDISILNKILHKKLETLEQANVQVSIQQSDPTSPLYSAGTFDNLRLKDELLKALNKMGFKLPSKIQEAALPVLLVEPPQNMIAQSQSGTGKTAAFVLTMLSRVVPENHWPQCLCLAPTYELAMQIGKVVETMGEFMPDVHVKYAVKGERDPGPITEQIVIGTPGKMLDWVVKMKLIDASKIICMVFDEADVLISQQGHQDQSIRLQCELERSGARYQSLLFSATYDDAVFAFAESIIKDPVVISLRREEQALSNIKQYYVRCCSREEKYQAVMNLYSGITIASAIIFCYGALLPASLSFALPAVVSTHFLP</sequence>
<feature type="compositionally biased region" description="Basic and acidic residues" evidence="9">
    <location>
        <begin position="1"/>
        <end position="10"/>
    </location>
</feature>
<keyword evidence="4" id="KW-0347">Helicase</keyword>
<dbReference type="EMBL" id="JBGFUD010006492">
    <property type="protein sequence ID" value="MFH4981023.1"/>
    <property type="molecule type" value="Genomic_DNA"/>
</dbReference>
<dbReference type="GO" id="GO:0003723">
    <property type="term" value="F:RNA binding"/>
    <property type="evidence" value="ECO:0007669"/>
    <property type="project" value="UniProtKB-KW"/>
</dbReference>
<keyword evidence="5" id="KW-0067">ATP-binding</keyword>
<evidence type="ECO:0000256" key="1">
    <source>
        <dbReference type="ARBA" id="ARBA00012552"/>
    </source>
</evidence>
<feature type="domain" description="Helicase ATP-binding" evidence="11">
    <location>
        <begin position="244"/>
        <end position="415"/>
    </location>
</feature>
<evidence type="ECO:0000256" key="2">
    <source>
        <dbReference type="ARBA" id="ARBA00022741"/>
    </source>
</evidence>
<dbReference type="Gene3D" id="3.40.50.300">
    <property type="entry name" value="P-loop containing nucleotide triphosphate hydrolases"/>
    <property type="match status" value="1"/>
</dbReference>
<dbReference type="Pfam" id="PF00270">
    <property type="entry name" value="DEAD"/>
    <property type="match status" value="1"/>
</dbReference>
<evidence type="ECO:0000259" key="11">
    <source>
        <dbReference type="PROSITE" id="PS51192"/>
    </source>
</evidence>
<dbReference type="SMART" id="SM00487">
    <property type="entry name" value="DEXDc"/>
    <property type="match status" value="1"/>
</dbReference>
<evidence type="ECO:0000256" key="8">
    <source>
        <dbReference type="PROSITE-ProRule" id="PRU00552"/>
    </source>
</evidence>
<dbReference type="InterPro" id="IPR014001">
    <property type="entry name" value="Helicase_ATP-bd"/>
</dbReference>
<evidence type="ECO:0000313" key="14">
    <source>
        <dbReference type="Proteomes" id="UP001608902"/>
    </source>
</evidence>
<dbReference type="PROSITE" id="PS51195">
    <property type="entry name" value="Q_MOTIF"/>
    <property type="match status" value="1"/>
</dbReference>
<keyword evidence="3" id="KW-0378">Hydrolase</keyword>
<dbReference type="SUPFAM" id="SSF52540">
    <property type="entry name" value="P-loop containing nucleoside triphosphate hydrolases"/>
    <property type="match status" value="1"/>
</dbReference>
<keyword evidence="10" id="KW-1133">Transmembrane helix</keyword>
<dbReference type="GO" id="GO:0003724">
    <property type="term" value="F:RNA helicase activity"/>
    <property type="evidence" value="ECO:0007669"/>
    <property type="project" value="UniProtKB-EC"/>
</dbReference>
<comment type="catalytic activity">
    <reaction evidence="7">
        <text>ATP + H2O = ADP + phosphate + H(+)</text>
        <dbReference type="Rhea" id="RHEA:13065"/>
        <dbReference type="ChEBI" id="CHEBI:15377"/>
        <dbReference type="ChEBI" id="CHEBI:15378"/>
        <dbReference type="ChEBI" id="CHEBI:30616"/>
        <dbReference type="ChEBI" id="CHEBI:43474"/>
        <dbReference type="ChEBI" id="CHEBI:456216"/>
        <dbReference type="EC" id="3.6.4.13"/>
    </reaction>
</comment>
<comment type="caution">
    <text evidence="13">The sequence shown here is derived from an EMBL/GenBank/DDBJ whole genome shotgun (WGS) entry which is preliminary data.</text>
</comment>
<name>A0ABD6EM28_9BILA</name>
<dbReference type="CDD" id="cd17963">
    <property type="entry name" value="DEADc_DDX19_DDX25"/>
    <property type="match status" value="1"/>
</dbReference>
<keyword evidence="10" id="KW-0472">Membrane</keyword>
<reference evidence="13 14" key="1">
    <citation type="submission" date="2024-08" db="EMBL/GenBank/DDBJ databases">
        <title>Gnathostoma spinigerum genome.</title>
        <authorList>
            <person name="Gonzalez-Bertolin B."/>
            <person name="Monzon S."/>
            <person name="Zaballos A."/>
            <person name="Jimenez P."/>
            <person name="Dekumyoy P."/>
            <person name="Varona S."/>
            <person name="Cuesta I."/>
            <person name="Sumanam S."/>
            <person name="Adisakwattana P."/>
            <person name="Gasser R.B."/>
            <person name="Hernandez-Gonzalez A."/>
            <person name="Young N.D."/>
            <person name="Perteguer M.J."/>
        </authorList>
    </citation>
    <scope>NUCLEOTIDE SEQUENCE [LARGE SCALE GENOMIC DNA]</scope>
    <source>
        <strain evidence="13">AL3</strain>
        <tissue evidence="13">Liver</tissue>
    </source>
</reference>
<evidence type="ECO:0000256" key="4">
    <source>
        <dbReference type="ARBA" id="ARBA00022806"/>
    </source>
</evidence>
<dbReference type="Proteomes" id="UP001608902">
    <property type="component" value="Unassembled WGS sequence"/>
</dbReference>
<evidence type="ECO:0000256" key="3">
    <source>
        <dbReference type="ARBA" id="ARBA00022801"/>
    </source>
</evidence>
<feature type="short sequence motif" description="Q motif" evidence="8">
    <location>
        <begin position="211"/>
        <end position="239"/>
    </location>
</feature>
<dbReference type="InterPro" id="IPR011545">
    <property type="entry name" value="DEAD/DEAH_box_helicase_dom"/>
</dbReference>
<dbReference type="PROSITE" id="PS51192">
    <property type="entry name" value="HELICASE_ATP_BIND_1"/>
    <property type="match status" value="1"/>
</dbReference>
<evidence type="ECO:0000313" key="13">
    <source>
        <dbReference type="EMBL" id="MFH4981023.1"/>
    </source>
</evidence>
<evidence type="ECO:0000256" key="5">
    <source>
        <dbReference type="ARBA" id="ARBA00022840"/>
    </source>
</evidence>
<feature type="region of interest" description="Disordered" evidence="9">
    <location>
        <begin position="1"/>
        <end position="54"/>
    </location>
</feature>
<keyword evidence="14" id="KW-1185">Reference proteome</keyword>
<gene>
    <name evidence="13" type="ORF">AB6A40_007732</name>
</gene>
<dbReference type="InterPro" id="IPR014014">
    <property type="entry name" value="RNA_helicase_DEAD_Q_motif"/>
</dbReference>
<protein>
    <recommendedName>
        <fullName evidence="1">RNA helicase</fullName>
        <ecNumber evidence="1">3.6.4.13</ecNumber>
    </recommendedName>
</protein>
<dbReference type="EC" id="3.6.4.13" evidence="1"/>
<feature type="domain" description="DEAD-box RNA helicase Q" evidence="12">
    <location>
        <begin position="211"/>
        <end position="239"/>
    </location>
</feature>
<dbReference type="InterPro" id="IPR027417">
    <property type="entry name" value="P-loop_NTPase"/>
</dbReference>
<feature type="transmembrane region" description="Helical" evidence="10">
    <location>
        <begin position="447"/>
        <end position="473"/>
    </location>
</feature>
<dbReference type="AlphaFoldDB" id="A0ABD6EM28"/>
<evidence type="ECO:0000256" key="6">
    <source>
        <dbReference type="ARBA" id="ARBA00022884"/>
    </source>
</evidence>
<evidence type="ECO:0000256" key="10">
    <source>
        <dbReference type="SAM" id="Phobius"/>
    </source>
</evidence>
<dbReference type="GO" id="GO:0016787">
    <property type="term" value="F:hydrolase activity"/>
    <property type="evidence" value="ECO:0007669"/>
    <property type="project" value="UniProtKB-KW"/>
</dbReference>
<keyword evidence="2" id="KW-0547">Nucleotide-binding</keyword>
<dbReference type="GO" id="GO:0005524">
    <property type="term" value="F:ATP binding"/>
    <property type="evidence" value="ECO:0007669"/>
    <property type="project" value="UniProtKB-KW"/>
</dbReference>
<evidence type="ECO:0000256" key="7">
    <source>
        <dbReference type="ARBA" id="ARBA00047984"/>
    </source>
</evidence>
<proteinExistence type="predicted"/>
<evidence type="ECO:0000256" key="9">
    <source>
        <dbReference type="SAM" id="MobiDB-lite"/>
    </source>
</evidence>
<keyword evidence="10" id="KW-0812">Transmembrane</keyword>
<accession>A0ABD6EM28</accession>